<dbReference type="EMBL" id="OB662797">
    <property type="protein sequence ID" value="CAD7230576.1"/>
    <property type="molecule type" value="Genomic_DNA"/>
</dbReference>
<organism evidence="1">
    <name type="scientific">Cyprideis torosa</name>
    <dbReference type="NCBI Taxonomy" id="163714"/>
    <lineage>
        <taxon>Eukaryota</taxon>
        <taxon>Metazoa</taxon>
        <taxon>Ecdysozoa</taxon>
        <taxon>Arthropoda</taxon>
        <taxon>Crustacea</taxon>
        <taxon>Oligostraca</taxon>
        <taxon>Ostracoda</taxon>
        <taxon>Podocopa</taxon>
        <taxon>Podocopida</taxon>
        <taxon>Cytherocopina</taxon>
        <taxon>Cytheroidea</taxon>
        <taxon>Cytherideidae</taxon>
        <taxon>Cyprideis</taxon>
    </lineage>
</organism>
<accession>A0A7R8WL03</accession>
<sequence>METIEEGAELTKTRVVKGCSDNGHLEDSLDSYEERLREGTAHDELNIWTKVNELSDNRCDTIEEKLGTFKICSCDSDNCNDGTQPFGDNGSATLHVAFSTVVAALLISEVFRVHF</sequence>
<evidence type="ECO:0000313" key="1">
    <source>
        <dbReference type="EMBL" id="CAD7230576.1"/>
    </source>
</evidence>
<protein>
    <submittedName>
        <fullName evidence="1">Uncharacterized protein</fullName>
    </submittedName>
</protein>
<gene>
    <name evidence="1" type="ORF">CTOB1V02_LOCUS8434</name>
</gene>
<dbReference type="AlphaFoldDB" id="A0A7R8WL03"/>
<name>A0A7R8WL03_9CRUS</name>
<reference evidence="1" key="1">
    <citation type="submission" date="2020-11" db="EMBL/GenBank/DDBJ databases">
        <authorList>
            <person name="Tran Van P."/>
        </authorList>
    </citation>
    <scope>NUCLEOTIDE SEQUENCE</scope>
</reference>
<proteinExistence type="predicted"/>